<evidence type="ECO:0000313" key="4">
    <source>
        <dbReference type="EMBL" id="JAI65639.1"/>
    </source>
</evidence>
<keyword evidence="1" id="KW-0539">Nucleus</keyword>
<evidence type="ECO:0000259" key="2">
    <source>
        <dbReference type="PROSITE" id="PS51029"/>
    </source>
</evidence>
<evidence type="ECO:0008006" key="5">
    <source>
        <dbReference type="Google" id="ProtNLM"/>
    </source>
</evidence>
<name>A0A0P4WGF5_SCYOL</name>
<evidence type="ECO:0000256" key="1">
    <source>
        <dbReference type="PROSITE-ProRule" id="PRU00371"/>
    </source>
</evidence>
<dbReference type="AlphaFoldDB" id="A0A0P4WGF5"/>
<accession>A0A0P4WGF5</accession>
<feature type="domain" description="MADF" evidence="2">
    <location>
        <begin position="35"/>
        <end position="137"/>
    </location>
</feature>
<dbReference type="PANTHER" id="PTHR12243">
    <property type="entry name" value="MADF DOMAIN TRANSCRIPTION FACTOR"/>
    <property type="match status" value="1"/>
</dbReference>
<evidence type="ECO:0000259" key="3">
    <source>
        <dbReference type="PROSITE" id="PS51031"/>
    </source>
</evidence>
<dbReference type="InterPro" id="IPR004210">
    <property type="entry name" value="BESS_motif"/>
</dbReference>
<dbReference type="InterPro" id="IPR039353">
    <property type="entry name" value="TF_Adf1"/>
</dbReference>
<dbReference type="GO" id="GO:0006357">
    <property type="term" value="P:regulation of transcription by RNA polymerase II"/>
    <property type="evidence" value="ECO:0007669"/>
    <property type="project" value="TreeGrafter"/>
</dbReference>
<dbReference type="EMBL" id="GDRN01058001">
    <property type="protein sequence ID" value="JAI65639.1"/>
    <property type="molecule type" value="Transcribed_RNA"/>
</dbReference>
<dbReference type="GO" id="GO:0005634">
    <property type="term" value="C:nucleus"/>
    <property type="evidence" value="ECO:0007669"/>
    <property type="project" value="UniProtKB-SubCell"/>
</dbReference>
<feature type="domain" description="BESS" evidence="3">
    <location>
        <begin position="237"/>
        <end position="276"/>
    </location>
</feature>
<dbReference type="GO" id="GO:0003677">
    <property type="term" value="F:DNA binding"/>
    <property type="evidence" value="ECO:0007669"/>
    <property type="project" value="InterPro"/>
</dbReference>
<dbReference type="PANTHER" id="PTHR12243:SF69">
    <property type="entry name" value="SI:CH73-59F11.3"/>
    <property type="match status" value="1"/>
</dbReference>
<reference evidence="4" key="1">
    <citation type="submission" date="2015-09" db="EMBL/GenBank/DDBJ databases">
        <title>Scylla olivacea transcriptome.</title>
        <authorList>
            <person name="Ikhwanuddin M."/>
        </authorList>
    </citation>
    <scope>NUCLEOTIDE SEQUENCE</scope>
</reference>
<sequence>MTPLVAATVYLSRCSDNMERNNIVKLVDMKVSGEDLISEVEQHATIWDPAVEEYGNRADRRLAWNAVIRAFFPDFDDMPPAEKNGLTAVIQRRWKGIRTCYARELQRQKQEKDLPPTKIRRPYIHFEALQFLESVSKQVTNDMKGEATNTSLDESCKNPLKIVPIPIMSSADECTTAIASVDTEDKDVEEIHLKDKEAKKQKHKQSFKRKIASKEDDELIHTLMKKIIRCENMSSENNEDRLFLLSLTSELHKVPEDRKLKLKGDIITLISQAQQSVSHGKHKLL</sequence>
<dbReference type="PROSITE" id="PS51031">
    <property type="entry name" value="BESS"/>
    <property type="match status" value="1"/>
</dbReference>
<dbReference type="Pfam" id="PF10545">
    <property type="entry name" value="MADF_DNA_bdg"/>
    <property type="match status" value="1"/>
</dbReference>
<protein>
    <recommendedName>
        <fullName evidence="5">MADF domain-containing protein</fullName>
    </recommendedName>
</protein>
<dbReference type="PROSITE" id="PS51029">
    <property type="entry name" value="MADF"/>
    <property type="match status" value="1"/>
</dbReference>
<organism evidence="4">
    <name type="scientific">Scylla olivacea</name>
    <name type="common">Orange mud crab</name>
    <name type="synonym">Cancer olivacea</name>
    <dbReference type="NCBI Taxonomy" id="85551"/>
    <lineage>
        <taxon>Eukaryota</taxon>
        <taxon>Metazoa</taxon>
        <taxon>Ecdysozoa</taxon>
        <taxon>Arthropoda</taxon>
        <taxon>Crustacea</taxon>
        <taxon>Multicrustacea</taxon>
        <taxon>Malacostraca</taxon>
        <taxon>Eumalacostraca</taxon>
        <taxon>Eucarida</taxon>
        <taxon>Decapoda</taxon>
        <taxon>Pleocyemata</taxon>
        <taxon>Brachyura</taxon>
        <taxon>Eubrachyura</taxon>
        <taxon>Portunoidea</taxon>
        <taxon>Portunidae</taxon>
        <taxon>Portuninae</taxon>
        <taxon>Scylla</taxon>
    </lineage>
</organism>
<dbReference type="SMART" id="SM00595">
    <property type="entry name" value="MADF"/>
    <property type="match status" value="1"/>
</dbReference>
<dbReference type="InterPro" id="IPR006578">
    <property type="entry name" value="MADF-dom"/>
</dbReference>
<proteinExistence type="predicted"/>
<dbReference type="GO" id="GO:0005667">
    <property type="term" value="C:transcription regulator complex"/>
    <property type="evidence" value="ECO:0007669"/>
    <property type="project" value="TreeGrafter"/>
</dbReference>
<comment type="subcellular location">
    <subcellularLocation>
        <location evidence="1">Nucleus</location>
    </subcellularLocation>
</comment>